<keyword evidence="2" id="KW-1185">Reference proteome</keyword>
<name>A0A8R2NUT5_ACYPI</name>
<dbReference type="Proteomes" id="UP000007819">
    <property type="component" value="Unassembled WGS sequence"/>
</dbReference>
<dbReference type="GeneID" id="107885061"/>
<reference evidence="2" key="1">
    <citation type="submission" date="2010-06" db="EMBL/GenBank/DDBJ databases">
        <authorList>
            <person name="Jiang H."/>
            <person name="Abraham K."/>
            <person name="Ali S."/>
            <person name="Alsbrooks S.L."/>
            <person name="Anim B.N."/>
            <person name="Anosike U.S."/>
            <person name="Attaway T."/>
            <person name="Bandaranaike D.P."/>
            <person name="Battles P.K."/>
            <person name="Bell S.N."/>
            <person name="Bell A.V."/>
            <person name="Beltran B."/>
            <person name="Bickham C."/>
            <person name="Bustamante Y."/>
            <person name="Caleb T."/>
            <person name="Canada A."/>
            <person name="Cardenas V."/>
            <person name="Carter K."/>
            <person name="Chacko J."/>
            <person name="Chandrabose M.N."/>
            <person name="Chavez D."/>
            <person name="Chavez A."/>
            <person name="Chen L."/>
            <person name="Chu H.-S."/>
            <person name="Claassen K.J."/>
            <person name="Cockrell R."/>
            <person name="Collins M."/>
            <person name="Cooper J.A."/>
            <person name="Cree A."/>
            <person name="Curry S.M."/>
            <person name="Da Y."/>
            <person name="Dao M.D."/>
            <person name="Das B."/>
            <person name="Davila M.-L."/>
            <person name="Davy-Carroll L."/>
            <person name="Denson S."/>
            <person name="Dinh H."/>
            <person name="Ebong V.E."/>
            <person name="Edwards J.R."/>
            <person name="Egan A."/>
            <person name="El-Daye J."/>
            <person name="Escobedo L."/>
            <person name="Fernandez S."/>
            <person name="Fernando P.R."/>
            <person name="Flagg N."/>
            <person name="Forbes L.D."/>
            <person name="Fowler R.G."/>
            <person name="Fu Q."/>
            <person name="Gabisi R.A."/>
            <person name="Ganer J."/>
            <person name="Garbino Pronczuk A."/>
            <person name="Garcia R.M."/>
            <person name="Garner T."/>
            <person name="Garrett T.E."/>
            <person name="Gonzalez D.A."/>
            <person name="Hamid H."/>
            <person name="Hawkins E.S."/>
            <person name="Hirani K."/>
            <person name="Hogues M.E."/>
            <person name="Hollins B."/>
            <person name="Hsiao C.-H."/>
            <person name="Jabil R."/>
            <person name="James M.L."/>
            <person name="Jhangiani S.N."/>
            <person name="Johnson B."/>
            <person name="Johnson Q."/>
            <person name="Joshi V."/>
            <person name="Kalu J.B."/>
            <person name="Kam C."/>
            <person name="Kashfia A."/>
            <person name="Keebler J."/>
            <person name="Kisamo H."/>
            <person name="Kovar C.L."/>
            <person name="Lago L.A."/>
            <person name="Lai C.-Y."/>
            <person name="Laidlaw J."/>
            <person name="Lara F."/>
            <person name="Le T.-K."/>
            <person name="Lee S.L."/>
            <person name="Legall F.H."/>
            <person name="Lemon S.J."/>
            <person name="Lewis L.R."/>
            <person name="Li B."/>
            <person name="Liu Y."/>
            <person name="Liu Y.-S."/>
            <person name="Lopez J."/>
            <person name="Lozado R.J."/>
            <person name="Lu J."/>
            <person name="Madu R.C."/>
            <person name="Maheshwari M."/>
            <person name="Maheshwari R."/>
            <person name="Malloy K."/>
            <person name="Martinez E."/>
            <person name="Mathew T."/>
            <person name="Mercado I.C."/>
            <person name="Mercado C."/>
            <person name="Meyer B."/>
            <person name="Montgomery K."/>
            <person name="Morgan M.B."/>
            <person name="Munidasa M."/>
            <person name="Nazareth L.V."/>
            <person name="Nelson J."/>
            <person name="Ng B.M."/>
            <person name="Nguyen N.B."/>
            <person name="Nguyen P.Q."/>
            <person name="Nguyen T."/>
            <person name="Obregon M."/>
            <person name="Okwuonu G.O."/>
            <person name="Onwere C.G."/>
            <person name="Orozco G."/>
            <person name="Parra A."/>
            <person name="Patel S."/>
            <person name="Patil S."/>
            <person name="Perez A."/>
            <person name="Perez Y."/>
            <person name="Pham C."/>
            <person name="Primus E.L."/>
            <person name="Pu L.-L."/>
            <person name="Puazo M."/>
            <person name="Qin X."/>
            <person name="Quiroz J.B."/>
            <person name="Reese J."/>
            <person name="Richards S."/>
            <person name="Rives C.M."/>
            <person name="Robberts R."/>
            <person name="Ruiz S.J."/>
            <person name="Ruiz M.J."/>
            <person name="Santibanez J."/>
            <person name="Schneider B.W."/>
            <person name="Sisson I."/>
            <person name="Smith M."/>
            <person name="Sodergren E."/>
            <person name="Song X.-Z."/>
            <person name="Song B.B."/>
            <person name="Summersgill H."/>
            <person name="Thelus R."/>
            <person name="Thornton R.D."/>
            <person name="Trejos Z.Y."/>
            <person name="Usmani K."/>
            <person name="Vattathil S."/>
            <person name="Villasana D."/>
            <person name="Walker D.L."/>
            <person name="Wang S."/>
            <person name="Wang K."/>
            <person name="White C.S."/>
            <person name="Williams A.C."/>
            <person name="Williamson J."/>
            <person name="Wilson K."/>
            <person name="Woghiren I.O."/>
            <person name="Woodworth J.R."/>
            <person name="Worley K.C."/>
            <person name="Wright R.A."/>
            <person name="Wu W."/>
            <person name="Young L."/>
            <person name="Zhang L."/>
            <person name="Zhang J."/>
            <person name="Zhu Y."/>
            <person name="Muzny D.M."/>
            <person name="Weinstock G."/>
            <person name="Gibbs R.A."/>
        </authorList>
    </citation>
    <scope>NUCLEOTIDE SEQUENCE [LARGE SCALE GENOMIC DNA]</scope>
    <source>
        <strain evidence="2">LSR1</strain>
    </source>
</reference>
<dbReference type="EnsemblMetazoa" id="XM_029492715.1">
    <property type="protein sequence ID" value="XP_029348575.1"/>
    <property type="gene ID" value="LOC107885061"/>
</dbReference>
<organism evidence="1 2">
    <name type="scientific">Acyrthosiphon pisum</name>
    <name type="common">Pea aphid</name>
    <dbReference type="NCBI Taxonomy" id="7029"/>
    <lineage>
        <taxon>Eukaryota</taxon>
        <taxon>Metazoa</taxon>
        <taxon>Ecdysozoa</taxon>
        <taxon>Arthropoda</taxon>
        <taxon>Hexapoda</taxon>
        <taxon>Insecta</taxon>
        <taxon>Pterygota</taxon>
        <taxon>Neoptera</taxon>
        <taxon>Paraneoptera</taxon>
        <taxon>Hemiptera</taxon>
        <taxon>Sternorrhyncha</taxon>
        <taxon>Aphidomorpha</taxon>
        <taxon>Aphidoidea</taxon>
        <taxon>Aphididae</taxon>
        <taxon>Macrosiphini</taxon>
        <taxon>Acyrthosiphon</taxon>
    </lineage>
</organism>
<evidence type="ECO:0000313" key="2">
    <source>
        <dbReference type="Proteomes" id="UP000007819"/>
    </source>
</evidence>
<protein>
    <submittedName>
        <fullName evidence="1">Uncharacterized protein</fullName>
    </submittedName>
</protein>
<proteinExistence type="predicted"/>
<dbReference type="RefSeq" id="XP_029348575.1">
    <property type="nucleotide sequence ID" value="XM_029492715.1"/>
</dbReference>
<dbReference type="KEGG" id="api:107885061"/>
<evidence type="ECO:0000313" key="1">
    <source>
        <dbReference type="EnsemblMetazoa" id="XP_029348575.1"/>
    </source>
</evidence>
<reference evidence="1" key="2">
    <citation type="submission" date="2022-06" db="UniProtKB">
        <authorList>
            <consortium name="EnsemblMetazoa"/>
        </authorList>
    </citation>
    <scope>IDENTIFICATION</scope>
</reference>
<dbReference type="AlphaFoldDB" id="A0A8R2NUT5"/>
<accession>A0A8R2NUT5</accession>
<sequence length="193" mass="21814">MIADKNQDFLQPLVISQSKDKNNTPKCFSVKRALFETHETFNHVSADSSNKKHYSIQNSPAGKIGAKDIDQDFGQPLSQSYYNKNNYSKFSLEKASFETNEFNQENAESSNSRHSILNSPIGKIVVEDNDQNFSSSHSNSLSNNKNYKLMFSSAKRTIFDTIETDEIFNQGKFSKQVIVNIDVVIGRCIIIVL</sequence>